<reference evidence="1" key="1">
    <citation type="journal article" date="2021" name="Nat. Commun.">
        <title>Genetic determinants of endophytism in the Arabidopsis root mycobiome.</title>
        <authorList>
            <person name="Mesny F."/>
            <person name="Miyauchi S."/>
            <person name="Thiergart T."/>
            <person name="Pickel B."/>
            <person name="Atanasova L."/>
            <person name="Karlsson M."/>
            <person name="Huettel B."/>
            <person name="Barry K.W."/>
            <person name="Haridas S."/>
            <person name="Chen C."/>
            <person name="Bauer D."/>
            <person name="Andreopoulos W."/>
            <person name="Pangilinan J."/>
            <person name="LaButti K."/>
            <person name="Riley R."/>
            <person name="Lipzen A."/>
            <person name="Clum A."/>
            <person name="Drula E."/>
            <person name="Henrissat B."/>
            <person name="Kohler A."/>
            <person name="Grigoriev I.V."/>
            <person name="Martin F.M."/>
            <person name="Hacquard S."/>
        </authorList>
    </citation>
    <scope>NUCLEOTIDE SEQUENCE</scope>
    <source>
        <strain evidence="1">MPI-SDFR-AT-0073</strain>
    </source>
</reference>
<evidence type="ECO:0008006" key="3">
    <source>
        <dbReference type="Google" id="ProtNLM"/>
    </source>
</evidence>
<evidence type="ECO:0000313" key="2">
    <source>
        <dbReference type="Proteomes" id="UP000758603"/>
    </source>
</evidence>
<sequence length="868" mass="98915">MNAKPLITPRNAGSLWGTNANLAQVLSSLTSTRRHRYPNLKLKPSRMLALRLEHKSQEPSRRYAPLFRAMAKMNNERLPLMTFQKLLRQQDLSNEKKLGDIVAKTNPALWRDRLSSLERRGWKEADIDHWVWILSAEDGDACVSRLVSSDRPKPLFVLMVILSSGRPFRSPDSLKHVLDYITKNYLAPHEAAAQDQRLGAAPPIDYRQRLSLAKFLIILRRLTARVVNYWPRSITALAEMTRIYIASLPLIEKDGNIYHKRCKIFNTALVQFSRPASFEPVRHMEFNWRAQRILLSMSDTMERPLVIDKLSYRAIRKVLVAQKKSAAERAVAVRYAKTWPPYRQDFDGHDAKRTPEDDQSRSVRAGVLATEAGYPQDDYGKALGVLGGQGADQSPTIQTRSLAPTEWTDEKSQENFFTIWAMKVRATRNAQEAWKAFNSYTNVAPTLQVYTEMFLKLHAAETEVAHDVVPGDSREVFPTHHGNFSEYELARLTPPTTTDLYQHMLSRGVKPHGMCLQHLVSNARSIAEGQQYLRDSTINASAIAHMVSAAGLLHTVLRRVPLLVFKSYVQLLCRLHPDRRGREKISHSELTRLHQAINLARARLAPGTTEAATFRPAWQIICRALARPNIALTNKERIANDIEALDLFLQVESVIGKSIGFDPEIFLYLCRTVQKLIVTQLSRVDLDSKHSSSQLPAYLMQGKSRTGTLLRNAHTTIRHMFKKLVSPASQSQPSLELPQFLNPVTPAHLHGYMRTLAFLEDVQEMVAVLNWVFDNKDMIDEEIERKGEGGRLMMAKMLCAFEAFAGPCLEVDIREEIDAKMERVTEMDDTWHWPSPEDVEVYVQADRRGGSQKLQERTIMLREQQSVR</sequence>
<organism evidence="1 2">
    <name type="scientific">Truncatella angustata</name>
    <dbReference type="NCBI Taxonomy" id="152316"/>
    <lineage>
        <taxon>Eukaryota</taxon>
        <taxon>Fungi</taxon>
        <taxon>Dikarya</taxon>
        <taxon>Ascomycota</taxon>
        <taxon>Pezizomycotina</taxon>
        <taxon>Sordariomycetes</taxon>
        <taxon>Xylariomycetidae</taxon>
        <taxon>Amphisphaeriales</taxon>
        <taxon>Sporocadaceae</taxon>
        <taxon>Truncatella</taxon>
    </lineage>
</organism>
<proteinExistence type="predicted"/>
<gene>
    <name evidence="1" type="ORF">BKA67DRAFT_519170</name>
</gene>
<name>A0A9P8UJ57_9PEZI</name>
<protein>
    <recommendedName>
        <fullName evidence="3">Prefoldin subunit</fullName>
    </recommendedName>
</protein>
<dbReference type="Proteomes" id="UP000758603">
    <property type="component" value="Unassembled WGS sequence"/>
</dbReference>
<dbReference type="EMBL" id="JAGPXC010000005">
    <property type="protein sequence ID" value="KAH6653185.1"/>
    <property type="molecule type" value="Genomic_DNA"/>
</dbReference>
<dbReference type="AlphaFoldDB" id="A0A9P8UJ57"/>
<evidence type="ECO:0000313" key="1">
    <source>
        <dbReference type="EMBL" id="KAH6653185.1"/>
    </source>
</evidence>
<dbReference type="GeneID" id="70126966"/>
<accession>A0A9P8UJ57</accession>
<dbReference type="RefSeq" id="XP_045957462.1">
    <property type="nucleotide sequence ID" value="XM_046098074.1"/>
</dbReference>
<dbReference type="OrthoDB" id="410701at2759"/>
<keyword evidence="2" id="KW-1185">Reference proteome</keyword>
<comment type="caution">
    <text evidence="1">The sequence shown here is derived from an EMBL/GenBank/DDBJ whole genome shotgun (WGS) entry which is preliminary data.</text>
</comment>